<evidence type="ECO:0000313" key="2">
    <source>
        <dbReference type="EMBL" id="EJD35105.1"/>
    </source>
</evidence>
<feature type="region of interest" description="Disordered" evidence="1">
    <location>
        <begin position="47"/>
        <end position="122"/>
    </location>
</feature>
<dbReference type="InParanoid" id="J0WSF8"/>
<evidence type="ECO:0000256" key="1">
    <source>
        <dbReference type="SAM" id="MobiDB-lite"/>
    </source>
</evidence>
<sequence length="122" mass="12902">MSCASATWARAPVSPSDSDGRARAWSRRRDVACAGSLCAARRRPRHLLEKARSSAGAARESASIPEPLGAPVLAPPRMSGVQAPRRRSQDSERLVTAHAVEAASSTEQLSSPPAFLGRSLDD</sequence>
<feature type="region of interest" description="Disordered" evidence="1">
    <location>
        <begin position="1"/>
        <end position="29"/>
    </location>
</feature>
<dbReference type="KEGG" id="adl:AURDEDRAFT_175829"/>
<dbReference type="Proteomes" id="UP000006514">
    <property type="component" value="Unassembled WGS sequence"/>
</dbReference>
<feature type="compositionally biased region" description="Low complexity" evidence="1">
    <location>
        <begin position="53"/>
        <end position="63"/>
    </location>
</feature>
<dbReference type="EMBL" id="JH687904">
    <property type="protein sequence ID" value="EJD35105.1"/>
    <property type="molecule type" value="Genomic_DNA"/>
</dbReference>
<feature type="compositionally biased region" description="Basic and acidic residues" evidence="1">
    <location>
        <begin position="18"/>
        <end position="29"/>
    </location>
</feature>
<gene>
    <name evidence="2" type="ORF">AURDEDRAFT_175829</name>
</gene>
<proteinExistence type="predicted"/>
<organism evidence="2 3">
    <name type="scientific">Auricularia subglabra (strain TFB-10046 / SS5)</name>
    <name type="common">White-rot fungus</name>
    <name type="synonym">Auricularia delicata (strain TFB10046)</name>
    <dbReference type="NCBI Taxonomy" id="717982"/>
    <lineage>
        <taxon>Eukaryota</taxon>
        <taxon>Fungi</taxon>
        <taxon>Dikarya</taxon>
        <taxon>Basidiomycota</taxon>
        <taxon>Agaricomycotina</taxon>
        <taxon>Agaricomycetes</taxon>
        <taxon>Auriculariales</taxon>
        <taxon>Auriculariaceae</taxon>
        <taxon>Auricularia</taxon>
    </lineage>
</organism>
<reference evidence="3" key="1">
    <citation type="journal article" date="2012" name="Science">
        <title>The Paleozoic origin of enzymatic lignin decomposition reconstructed from 31 fungal genomes.</title>
        <authorList>
            <person name="Floudas D."/>
            <person name="Binder M."/>
            <person name="Riley R."/>
            <person name="Barry K."/>
            <person name="Blanchette R.A."/>
            <person name="Henrissat B."/>
            <person name="Martinez A.T."/>
            <person name="Otillar R."/>
            <person name="Spatafora J.W."/>
            <person name="Yadav J.S."/>
            <person name="Aerts A."/>
            <person name="Benoit I."/>
            <person name="Boyd A."/>
            <person name="Carlson A."/>
            <person name="Copeland A."/>
            <person name="Coutinho P.M."/>
            <person name="de Vries R.P."/>
            <person name="Ferreira P."/>
            <person name="Findley K."/>
            <person name="Foster B."/>
            <person name="Gaskell J."/>
            <person name="Glotzer D."/>
            <person name="Gorecki P."/>
            <person name="Heitman J."/>
            <person name="Hesse C."/>
            <person name="Hori C."/>
            <person name="Igarashi K."/>
            <person name="Jurgens J.A."/>
            <person name="Kallen N."/>
            <person name="Kersten P."/>
            <person name="Kohler A."/>
            <person name="Kuees U."/>
            <person name="Kumar T.K.A."/>
            <person name="Kuo A."/>
            <person name="LaButti K."/>
            <person name="Larrondo L.F."/>
            <person name="Lindquist E."/>
            <person name="Ling A."/>
            <person name="Lombard V."/>
            <person name="Lucas S."/>
            <person name="Lundell T."/>
            <person name="Martin R."/>
            <person name="McLaughlin D.J."/>
            <person name="Morgenstern I."/>
            <person name="Morin E."/>
            <person name="Murat C."/>
            <person name="Nagy L.G."/>
            <person name="Nolan M."/>
            <person name="Ohm R.A."/>
            <person name="Patyshakuliyeva A."/>
            <person name="Rokas A."/>
            <person name="Ruiz-Duenas F.J."/>
            <person name="Sabat G."/>
            <person name="Salamov A."/>
            <person name="Samejima M."/>
            <person name="Schmutz J."/>
            <person name="Slot J.C."/>
            <person name="St John F."/>
            <person name="Stenlid J."/>
            <person name="Sun H."/>
            <person name="Sun S."/>
            <person name="Syed K."/>
            <person name="Tsang A."/>
            <person name="Wiebenga A."/>
            <person name="Young D."/>
            <person name="Pisabarro A."/>
            <person name="Eastwood D.C."/>
            <person name="Martin F."/>
            <person name="Cullen D."/>
            <person name="Grigoriev I.V."/>
            <person name="Hibbett D.S."/>
        </authorList>
    </citation>
    <scope>NUCLEOTIDE SEQUENCE [LARGE SCALE GENOMIC DNA]</scope>
    <source>
        <strain evidence="3">TFB10046</strain>
    </source>
</reference>
<dbReference type="AlphaFoldDB" id="J0WSF8"/>
<name>J0WSF8_AURST</name>
<keyword evidence="3" id="KW-1185">Reference proteome</keyword>
<evidence type="ECO:0000313" key="3">
    <source>
        <dbReference type="Proteomes" id="UP000006514"/>
    </source>
</evidence>
<accession>J0WSF8</accession>
<protein>
    <submittedName>
        <fullName evidence="2">Uncharacterized protein</fullName>
    </submittedName>
</protein>